<dbReference type="InterPro" id="IPR002125">
    <property type="entry name" value="CMP_dCMP_dom"/>
</dbReference>
<keyword evidence="3" id="KW-0479">Metal-binding</keyword>
<keyword evidence="12" id="KW-1185">Reference proteome</keyword>
<proteinExistence type="inferred from homology"/>
<feature type="region of interest" description="Disordered" evidence="9">
    <location>
        <begin position="1"/>
        <end position="50"/>
    </location>
</feature>
<dbReference type="AlphaFoldDB" id="A0AAX4PJ12"/>
<dbReference type="InterPro" id="IPR016193">
    <property type="entry name" value="Cytidine_deaminase-like"/>
</dbReference>
<dbReference type="GO" id="GO:0005737">
    <property type="term" value="C:cytoplasm"/>
    <property type="evidence" value="ECO:0007669"/>
    <property type="project" value="TreeGrafter"/>
</dbReference>
<evidence type="ECO:0000256" key="3">
    <source>
        <dbReference type="ARBA" id="ARBA00022723"/>
    </source>
</evidence>
<dbReference type="PANTHER" id="PTHR11086:SF18">
    <property type="entry name" value="DEOXYCYTIDYLATE DEAMINASE"/>
    <property type="match status" value="1"/>
</dbReference>
<protein>
    <recommendedName>
        <fullName evidence="8">dCMP deaminase</fullName>
        <ecNumber evidence="7">3.5.4.12</ecNumber>
    </recommendedName>
    <alternativeName>
        <fullName evidence="8">dCMP deaminase</fullName>
    </alternativeName>
</protein>
<comment type="cofactor">
    <cofactor evidence="1">
        <name>Zn(2+)</name>
        <dbReference type="ChEBI" id="CHEBI:29105"/>
    </cofactor>
</comment>
<dbReference type="EMBL" id="CP151513">
    <property type="protein sequence ID" value="WZN65934.1"/>
    <property type="molecule type" value="Genomic_DNA"/>
</dbReference>
<dbReference type="InterPro" id="IPR035105">
    <property type="entry name" value="Deoxycytidylate_deaminase_dom"/>
</dbReference>
<dbReference type="Proteomes" id="UP001472866">
    <property type="component" value="Chromosome 13"/>
</dbReference>
<organism evidence="11 12">
    <name type="scientific">Chloropicon roscoffensis</name>
    <dbReference type="NCBI Taxonomy" id="1461544"/>
    <lineage>
        <taxon>Eukaryota</taxon>
        <taxon>Viridiplantae</taxon>
        <taxon>Chlorophyta</taxon>
        <taxon>Chloropicophyceae</taxon>
        <taxon>Chloropicales</taxon>
        <taxon>Chloropicaceae</taxon>
        <taxon>Chloropicon</taxon>
    </lineage>
</organism>
<dbReference type="PROSITE" id="PS51747">
    <property type="entry name" value="CYT_DCMP_DEAMINASES_2"/>
    <property type="match status" value="1"/>
</dbReference>
<dbReference type="InterPro" id="IPR016192">
    <property type="entry name" value="APOBEC/CMP_deaminase_Zn-bd"/>
</dbReference>
<name>A0AAX4PJ12_9CHLO</name>
<accession>A0AAX4PJ12</accession>
<feature type="compositionally biased region" description="Basic and acidic residues" evidence="9">
    <location>
        <begin position="41"/>
        <end position="50"/>
    </location>
</feature>
<keyword evidence="4" id="KW-0545">Nucleotide biosynthesis</keyword>
<dbReference type="GO" id="GO:0004132">
    <property type="term" value="F:dCMP deaminase activity"/>
    <property type="evidence" value="ECO:0007669"/>
    <property type="project" value="UniProtKB-EC"/>
</dbReference>
<evidence type="ECO:0000256" key="5">
    <source>
        <dbReference type="ARBA" id="ARBA00022801"/>
    </source>
</evidence>
<sequence>MPSRMAGEAVVAAMDLESRRLEPFDESEEPRTPPPAPGKRSSVEARQQHEEKWKGELAGCRCVDCGPELVKRKDPFDPSPRQGHLSWDEYFMALAFLSAQRSKDPNKQVGACIVNRDQIILGIGYNGFPRGCEDDDLPWSKESEAGNPLETKFPYVCHAEMNAILNSNSQNLRGSKIYVTMFPCNECAKLIIQSGISEVIYYEAKISNVAVPNSPNAKQAKKDLMFHAARKLCSLAGVKLTHFSAKQKVEIKIGL</sequence>
<comment type="similarity">
    <text evidence="2">Belongs to the cytidine and deoxycytidylate deaminase family.</text>
</comment>
<reference evidence="11 12" key="1">
    <citation type="submission" date="2024-03" db="EMBL/GenBank/DDBJ databases">
        <title>Complete genome sequence of the green alga Chloropicon roscoffensis RCC1871.</title>
        <authorList>
            <person name="Lemieux C."/>
            <person name="Pombert J.-F."/>
            <person name="Otis C."/>
            <person name="Turmel M."/>
        </authorList>
    </citation>
    <scope>NUCLEOTIDE SEQUENCE [LARGE SCALE GENOMIC DNA]</scope>
    <source>
        <strain evidence="11 12">RCC1871</strain>
    </source>
</reference>
<keyword evidence="6" id="KW-0862">Zinc</keyword>
<keyword evidence="5" id="KW-0378">Hydrolase</keyword>
<evidence type="ECO:0000313" key="12">
    <source>
        <dbReference type="Proteomes" id="UP001472866"/>
    </source>
</evidence>
<evidence type="ECO:0000256" key="4">
    <source>
        <dbReference type="ARBA" id="ARBA00022727"/>
    </source>
</evidence>
<dbReference type="GO" id="GO:0008270">
    <property type="term" value="F:zinc ion binding"/>
    <property type="evidence" value="ECO:0007669"/>
    <property type="project" value="InterPro"/>
</dbReference>
<evidence type="ECO:0000259" key="10">
    <source>
        <dbReference type="PROSITE" id="PS51747"/>
    </source>
</evidence>
<feature type="domain" description="CMP/dCMP-type deaminase" evidence="10">
    <location>
        <begin position="86"/>
        <end position="232"/>
    </location>
</feature>
<dbReference type="Pfam" id="PF00383">
    <property type="entry name" value="dCMP_cyt_deam_1"/>
    <property type="match status" value="1"/>
</dbReference>
<evidence type="ECO:0000256" key="6">
    <source>
        <dbReference type="ARBA" id="ARBA00022833"/>
    </source>
</evidence>
<evidence type="ECO:0000256" key="7">
    <source>
        <dbReference type="ARBA" id="ARBA00038938"/>
    </source>
</evidence>
<dbReference type="PANTHER" id="PTHR11086">
    <property type="entry name" value="DEOXYCYTIDYLATE DEAMINASE-RELATED"/>
    <property type="match status" value="1"/>
</dbReference>
<dbReference type="Gene3D" id="3.40.140.10">
    <property type="entry name" value="Cytidine Deaminase, domain 2"/>
    <property type="match status" value="1"/>
</dbReference>
<dbReference type="SUPFAM" id="SSF53927">
    <property type="entry name" value="Cytidine deaminase-like"/>
    <property type="match status" value="1"/>
</dbReference>
<dbReference type="PROSITE" id="PS00903">
    <property type="entry name" value="CYT_DCMP_DEAMINASES_1"/>
    <property type="match status" value="1"/>
</dbReference>
<evidence type="ECO:0000256" key="9">
    <source>
        <dbReference type="SAM" id="MobiDB-lite"/>
    </source>
</evidence>
<dbReference type="FunFam" id="3.40.140.10:FF:000021">
    <property type="entry name" value="Deoxycytidylate deaminase"/>
    <property type="match status" value="1"/>
</dbReference>
<dbReference type="CDD" id="cd01286">
    <property type="entry name" value="deoxycytidylate_deaminase"/>
    <property type="match status" value="1"/>
</dbReference>
<gene>
    <name evidence="11" type="ORF">HKI87_13g74970</name>
</gene>
<dbReference type="GO" id="GO:0009165">
    <property type="term" value="P:nucleotide biosynthetic process"/>
    <property type="evidence" value="ECO:0007669"/>
    <property type="project" value="UniProtKB-KW"/>
</dbReference>
<dbReference type="InterPro" id="IPR015517">
    <property type="entry name" value="dCMP_deaminase-rel"/>
</dbReference>
<dbReference type="EC" id="3.5.4.12" evidence="7"/>
<evidence type="ECO:0000256" key="8">
    <source>
        <dbReference type="ARBA" id="ARBA00041763"/>
    </source>
</evidence>
<evidence type="ECO:0000313" key="11">
    <source>
        <dbReference type="EMBL" id="WZN65934.1"/>
    </source>
</evidence>
<evidence type="ECO:0000256" key="2">
    <source>
        <dbReference type="ARBA" id="ARBA00006576"/>
    </source>
</evidence>
<evidence type="ECO:0000256" key="1">
    <source>
        <dbReference type="ARBA" id="ARBA00001947"/>
    </source>
</evidence>